<dbReference type="SUPFAM" id="SSF56935">
    <property type="entry name" value="Porins"/>
    <property type="match status" value="1"/>
</dbReference>
<dbReference type="InterPro" id="IPR012910">
    <property type="entry name" value="Plug_dom"/>
</dbReference>
<feature type="domain" description="TonB-dependent receptor plug" evidence="1">
    <location>
        <begin position="2"/>
        <end position="51"/>
    </location>
</feature>
<organism evidence="2">
    <name type="scientific">marine sediment metagenome</name>
    <dbReference type="NCBI Taxonomy" id="412755"/>
    <lineage>
        <taxon>unclassified sequences</taxon>
        <taxon>metagenomes</taxon>
        <taxon>ecological metagenomes</taxon>
    </lineage>
</organism>
<sequence length="66" mass="7076">TGVYVRSYNRGGVATASLRGSRSSQVLVVRDGIPINDAFNGLTDLKKLNSNEGEFTHVQLRGQALA</sequence>
<feature type="non-terminal residue" evidence="2">
    <location>
        <position position="1"/>
    </location>
</feature>
<evidence type="ECO:0000313" key="2">
    <source>
        <dbReference type="EMBL" id="GAJ16897.1"/>
    </source>
</evidence>
<gene>
    <name evidence="2" type="ORF">S12H4_59516</name>
</gene>
<evidence type="ECO:0000259" key="1">
    <source>
        <dbReference type="Pfam" id="PF07715"/>
    </source>
</evidence>
<protein>
    <recommendedName>
        <fullName evidence="1">TonB-dependent receptor plug domain-containing protein</fullName>
    </recommendedName>
</protein>
<proteinExistence type="predicted"/>
<accession>X1VFS6</accession>
<dbReference type="AlphaFoldDB" id="X1VFS6"/>
<dbReference type="Gene3D" id="2.170.130.10">
    <property type="entry name" value="TonB-dependent receptor, plug domain"/>
    <property type="match status" value="1"/>
</dbReference>
<dbReference type="Pfam" id="PF07715">
    <property type="entry name" value="Plug"/>
    <property type="match status" value="1"/>
</dbReference>
<comment type="caution">
    <text evidence="2">The sequence shown here is derived from an EMBL/GenBank/DDBJ whole genome shotgun (WGS) entry which is preliminary data.</text>
</comment>
<dbReference type="EMBL" id="BARW01038911">
    <property type="protein sequence ID" value="GAJ16897.1"/>
    <property type="molecule type" value="Genomic_DNA"/>
</dbReference>
<reference evidence="2" key="1">
    <citation type="journal article" date="2014" name="Front. Microbiol.">
        <title>High frequency of phylogenetically diverse reductive dehalogenase-homologous genes in deep subseafloor sedimentary metagenomes.</title>
        <authorList>
            <person name="Kawai M."/>
            <person name="Futagami T."/>
            <person name="Toyoda A."/>
            <person name="Takaki Y."/>
            <person name="Nishi S."/>
            <person name="Hori S."/>
            <person name="Arai W."/>
            <person name="Tsubouchi T."/>
            <person name="Morono Y."/>
            <person name="Uchiyama I."/>
            <person name="Ito T."/>
            <person name="Fujiyama A."/>
            <person name="Inagaki F."/>
            <person name="Takami H."/>
        </authorList>
    </citation>
    <scope>NUCLEOTIDE SEQUENCE</scope>
    <source>
        <strain evidence="2">Expedition CK06-06</strain>
    </source>
</reference>
<dbReference type="InterPro" id="IPR037066">
    <property type="entry name" value="Plug_dom_sf"/>
</dbReference>
<name>X1VFS6_9ZZZZ</name>